<accession>G0TZH3</accession>
<dbReference type="VEuPathDB" id="TriTrypDB:TvY486_0706860"/>
<organism evidence="2">
    <name type="scientific">Trypanosoma vivax (strain Y486)</name>
    <dbReference type="NCBI Taxonomy" id="1055687"/>
    <lineage>
        <taxon>Eukaryota</taxon>
        <taxon>Discoba</taxon>
        <taxon>Euglenozoa</taxon>
        <taxon>Kinetoplastea</taxon>
        <taxon>Metakinetoplastina</taxon>
        <taxon>Trypanosomatida</taxon>
        <taxon>Trypanosomatidae</taxon>
        <taxon>Trypanosoma</taxon>
        <taxon>Duttonella</taxon>
    </lineage>
</organism>
<keyword evidence="1" id="KW-0472">Membrane</keyword>
<evidence type="ECO:0000313" key="2">
    <source>
        <dbReference type="EMBL" id="CCC49377.1"/>
    </source>
</evidence>
<feature type="transmembrane region" description="Helical" evidence="1">
    <location>
        <begin position="12"/>
        <end position="33"/>
    </location>
</feature>
<sequence>MANVVVSFHTLLSLATCKLMLVTLTWYVHNMYLIRYLIDLTYTKFFFFFFYFFSLLLLLCVFAFFIPLSLTLRKIVLPHWVFTFTCSFFMGGDAAQNLYFTVAVN</sequence>
<keyword evidence="1" id="KW-1133">Transmembrane helix</keyword>
<dbReference type="AlphaFoldDB" id="G0TZH3"/>
<keyword evidence="1" id="KW-0812">Transmembrane</keyword>
<reference evidence="2" key="1">
    <citation type="journal article" date="2012" name="Proc. Natl. Acad. Sci. U.S.A.">
        <title>Antigenic diversity is generated by distinct evolutionary mechanisms in African trypanosome species.</title>
        <authorList>
            <person name="Jackson A.P."/>
            <person name="Berry A."/>
            <person name="Aslett M."/>
            <person name="Allison H.C."/>
            <person name="Burton P."/>
            <person name="Vavrova-Anderson J."/>
            <person name="Brown R."/>
            <person name="Browne H."/>
            <person name="Corton N."/>
            <person name="Hauser H."/>
            <person name="Gamble J."/>
            <person name="Gilderthorp R."/>
            <person name="Marcello L."/>
            <person name="McQuillan J."/>
            <person name="Otto T.D."/>
            <person name="Quail M.A."/>
            <person name="Sanders M.J."/>
            <person name="van Tonder A."/>
            <person name="Ginger M.L."/>
            <person name="Field M.C."/>
            <person name="Barry J.D."/>
            <person name="Hertz-Fowler C."/>
            <person name="Berriman M."/>
        </authorList>
    </citation>
    <scope>NUCLEOTIDE SEQUENCE</scope>
    <source>
        <strain evidence="2">Y486</strain>
    </source>
</reference>
<evidence type="ECO:0000256" key="1">
    <source>
        <dbReference type="SAM" id="Phobius"/>
    </source>
</evidence>
<protein>
    <submittedName>
        <fullName evidence="2">Uncharacterized protein</fullName>
    </submittedName>
</protein>
<feature type="transmembrane region" description="Helical" evidence="1">
    <location>
        <begin position="45"/>
        <end position="68"/>
    </location>
</feature>
<feature type="transmembrane region" description="Helical" evidence="1">
    <location>
        <begin position="80"/>
        <end position="100"/>
    </location>
</feature>
<proteinExistence type="predicted"/>
<gene>
    <name evidence="2" type="ORF">TVY486_0706860</name>
</gene>
<name>G0TZH3_TRYVY</name>
<dbReference type="EMBL" id="HE573023">
    <property type="protein sequence ID" value="CCC49377.1"/>
    <property type="molecule type" value="Genomic_DNA"/>
</dbReference>